<dbReference type="PANTHER" id="PTHR46333:SF2">
    <property type="entry name" value="CYTOKINESIS PROTEIN 3"/>
    <property type="match status" value="1"/>
</dbReference>
<evidence type="ECO:0000256" key="1">
    <source>
        <dbReference type="SAM" id="MobiDB-lite"/>
    </source>
</evidence>
<evidence type="ECO:0000256" key="2">
    <source>
        <dbReference type="SAM" id="SignalP"/>
    </source>
</evidence>
<protein>
    <submittedName>
        <fullName evidence="4">Transglutaminase domain-containing protein</fullName>
    </submittedName>
</protein>
<dbReference type="GeneID" id="93474674"/>
<gene>
    <name evidence="4" type="ORF">V6668_04375</name>
</gene>
<feature type="compositionally biased region" description="Polar residues" evidence="1">
    <location>
        <begin position="487"/>
        <end position="503"/>
    </location>
</feature>
<dbReference type="SUPFAM" id="SSF54001">
    <property type="entry name" value="Cysteine proteinases"/>
    <property type="match status" value="1"/>
</dbReference>
<dbReference type="Gene3D" id="3.10.620.30">
    <property type="match status" value="1"/>
</dbReference>
<feature type="region of interest" description="Disordered" evidence="1">
    <location>
        <begin position="380"/>
        <end position="507"/>
    </location>
</feature>
<dbReference type="Pfam" id="PF01841">
    <property type="entry name" value="Transglut_core"/>
    <property type="match status" value="1"/>
</dbReference>
<dbReference type="PANTHER" id="PTHR46333">
    <property type="entry name" value="CYTOKINESIS PROTEIN 3"/>
    <property type="match status" value="1"/>
</dbReference>
<reference evidence="4 5" key="1">
    <citation type="submission" date="2024-02" db="EMBL/GenBank/DDBJ databases">
        <title>Complete sequences of two Paenibacillus sp. strains and one Lysinibacillus strain isolated from the environment on STAA medium highlight biotechnological potential.</title>
        <authorList>
            <person name="Attere S.A."/>
            <person name="Piche L.C."/>
            <person name="Intertaglia L."/>
            <person name="Lami R."/>
            <person name="Charette S.J."/>
            <person name="Vincent A.T."/>
        </authorList>
    </citation>
    <scope>NUCLEOTIDE SEQUENCE [LARGE SCALE GENOMIC DNA]</scope>
    <source>
        <strain evidence="4 5">Y5S-7</strain>
    </source>
</reference>
<proteinExistence type="predicted"/>
<feature type="chain" id="PRO_5044858056" evidence="2">
    <location>
        <begin position="23"/>
        <end position="840"/>
    </location>
</feature>
<dbReference type="EMBL" id="CP145892">
    <property type="protein sequence ID" value="WWP21436.1"/>
    <property type="molecule type" value="Genomic_DNA"/>
</dbReference>
<sequence length="840" mass="92245">MKRLFFIMFALTLLLAGCQSTEQESSPSENNPTEVVEGSTILSLKQKYGSESEQAIMPMYNVAQDEEFMFKFKADLRKSNLRASDIISVHTDIKALKASDVYAIPETNDNSVSIKPLGWGVLSSDSMMNKDQSSWGGAPIYYIRLNYDPDAENLTLLDQPIIIPFTVKSELPVPNLRYEIDKDRRFKLVWDKVEGATEYKIYKRSDLTNFDTNVPLTGAEDAFSNSLPLDIAVTTETSFNDFLRDGKGGLGTYNEMITTTQNHGIRGEYYVTAIGGGKESNFSRGVPTAPLASQLPTSLKEQLYREKLKNIDVLPQKATVEYNDGSLARETIVYDTKSVEISEFNETNIPFHIKGTALKSYVRVENVTQADLDKLSQQTVADSSNGLVEPKNDTPYIPAPDVPTIINNHDAPESATETEEAPASETSTPESTTDTGTSEAATDPLSTEALDDTSDNSSDMASEEASNETPASAPEAVEDNLVDEQKSNTQQNVEQGNQETVPQPATGDAMINADSALEEVLAKNMIAAQDKISLKAFPEAQNFTTLSDVVLKVMYQNPLILGVEGFEYNYGTLTLSIHYNESASGIQKKQDEIIAKANEVVASIIKNGMNEDEKRKAIYDYLNDNAKYDDAALENAEQNNFKNVDPQFNDSFTTYGILVKGVGVCASYASVYKLLSDLSGLESIVVTGASSGVPHAWNKVKIGNEWFHVDATNNLTNSGIPYFLYNANDETAASQKTIADQDYWLDSELTMFNGESDANDYYVQNDLEVASINEYKTKAESELKKGENRVILRFASPVDSDELMTAAGEALAAVDEALLNTAQLATLGSYAILDPKPEQK</sequence>
<dbReference type="Proteomes" id="UP001364764">
    <property type="component" value="Chromosome"/>
</dbReference>
<dbReference type="InterPro" id="IPR052557">
    <property type="entry name" value="CAP/Cytokinesis_protein"/>
</dbReference>
<dbReference type="SMART" id="SM00460">
    <property type="entry name" value="TGc"/>
    <property type="match status" value="1"/>
</dbReference>
<evidence type="ECO:0000259" key="3">
    <source>
        <dbReference type="SMART" id="SM00460"/>
    </source>
</evidence>
<dbReference type="InterPro" id="IPR038765">
    <property type="entry name" value="Papain-like_cys_pep_sf"/>
</dbReference>
<feature type="signal peptide" evidence="2">
    <location>
        <begin position="1"/>
        <end position="22"/>
    </location>
</feature>
<dbReference type="PROSITE" id="PS51257">
    <property type="entry name" value="PROKAR_LIPOPROTEIN"/>
    <property type="match status" value="1"/>
</dbReference>
<feature type="domain" description="Transglutaminase-like" evidence="3">
    <location>
        <begin position="657"/>
        <end position="713"/>
    </location>
</feature>
<evidence type="ECO:0000313" key="4">
    <source>
        <dbReference type="EMBL" id="WWP21436.1"/>
    </source>
</evidence>
<accession>A0ABD8AV74</accession>
<evidence type="ECO:0000313" key="5">
    <source>
        <dbReference type="Proteomes" id="UP001364764"/>
    </source>
</evidence>
<keyword evidence="2" id="KW-0732">Signal</keyword>
<dbReference type="InterPro" id="IPR002931">
    <property type="entry name" value="Transglutaminase-like"/>
</dbReference>
<feature type="compositionally biased region" description="Low complexity" evidence="1">
    <location>
        <begin position="423"/>
        <end position="433"/>
    </location>
</feature>
<dbReference type="AlphaFoldDB" id="A0ABD8AV74"/>
<organism evidence="4 5">
    <name type="scientific">Paenibacillus amylolyticus</name>
    <dbReference type="NCBI Taxonomy" id="1451"/>
    <lineage>
        <taxon>Bacteria</taxon>
        <taxon>Bacillati</taxon>
        <taxon>Bacillota</taxon>
        <taxon>Bacilli</taxon>
        <taxon>Bacillales</taxon>
        <taxon>Paenibacillaceae</taxon>
        <taxon>Paenibacillus</taxon>
    </lineage>
</organism>
<name>A0ABD8AV74_PAEAM</name>
<dbReference type="RefSeq" id="WP_338707788.1">
    <property type="nucleotide sequence ID" value="NZ_CP145892.1"/>
</dbReference>